<accession>A0A0N1H5H1</accession>
<dbReference type="EMBL" id="LFJN01000011">
    <property type="protein sequence ID" value="KPI40977.1"/>
    <property type="molecule type" value="Genomic_DNA"/>
</dbReference>
<keyword evidence="2" id="KW-0808">Transferase</keyword>
<dbReference type="OrthoDB" id="10041966at2759"/>
<keyword evidence="3" id="KW-1185">Reference proteome</keyword>
<dbReference type="InterPro" id="IPR027417">
    <property type="entry name" value="P-loop_NTPase"/>
</dbReference>
<dbReference type="STRING" id="1664694.A0A0N1H5H1"/>
<sequence length="341" mass="37120">MPSLLEGAEHAQPTSRKPLTLLVGLSGPSSSGKTTLARLLRTLFSLPAAESGYVSLSLFILHQDDFYHTDALIPLITTPSNAASGLGARELQDWDCVESLDLDLTSRTLQFVKNEGRLPVRSTNESEGDGEDWGESKEDQNSVGPVDLPEGLLDDLRKDLEHWWAGLSIFSPAPQPPTRTKEPTDFRLCILDGFLLYPDPASPNPDLQRLQNGVTGHLTLKLMLLASRDQTITRRTRRTGYVTLEGFWEDPPGYVEDVVWPNYVKDAAWLMRGDGDCSAESKASAESKEPSMVDVDERVAERAGIKVAPGKGQVGLGALLKWTVGELRGAVEATLTVGGKA</sequence>
<keyword evidence="2" id="KW-0418">Kinase</keyword>
<feature type="region of interest" description="Disordered" evidence="1">
    <location>
        <begin position="118"/>
        <end position="148"/>
    </location>
</feature>
<comment type="caution">
    <text evidence="2">The sequence shown here is derived from an EMBL/GenBank/DDBJ whole genome shotgun (WGS) entry which is preliminary data.</text>
</comment>
<reference evidence="2 3" key="1">
    <citation type="submission" date="2015-06" db="EMBL/GenBank/DDBJ databases">
        <title>Draft genome of the ant-associated black yeast Phialophora attae CBS 131958.</title>
        <authorList>
            <person name="Moreno L.F."/>
            <person name="Stielow B.J."/>
            <person name="de Hoog S."/>
            <person name="Vicente V.A."/>
            <person name="Weiss V.A."/>
            <person name="de Vries M."/>
            <person name="Cruz L.M."/>
            <person name="Souza E.M."/>
        </authorList>
    </citation>
    <scope>NUCLEOTIDE SEQUENCE [LARGE SCALE GENOMIC DNA]</scope>
    <source>
        <strain evidence="2 3">CBS 131958</strain>
    </source>
</reference>
<dbReference type="VEuPathDB" id="FungiDB:AB675_10587"/>
<dbReference type="PANTHER" id="PTHR10285">
    <property type="entry name" value="URIDINE KINASE"/>
    <property type="match status" value="1"/>
</dbReference>
<dbReference type="AlphaFoldDB" id="A0A0N1H5H1"/>
<dbReference type="GO" id="GO:0016301">
    <property type="term" value="F:kinase activity"/>
    <property type="evidence" value="ECO:0007669"/>
    <property type="project" value="UniProtKB-KW"/>
</dbReference>
<proteinExistence type="predicted"/>
<evidence type="ECO:0000313" key="3">
    <source>
        <dbReference type="Proteomes" id="UP000038010"/>
    </source>
</evidence>
<name>A0A0N1H5H1_9EURO</name>
<dbReference type="GeneID" id="28731249"/>
<evidence type="ECO:0000313" key="2">
    <source>
        <dbReference type="EMBL" id="KPI40977.1"/>
    </source>
</evidence>
<dbReference type="SUPFAM" id="SSF52540">
    <property type="entry name" value="P-loop containing nucleoside triphosphate hydrolases"/>
    <property type="match status" value="1"/>
</dbReference>
<gene>
    <name evidence="2" type="ORF">AB675_10587</name>
</gene>
<dbReference type="Gene3D" id="3.40.50.300">
    <property type="entry name" value="P-loop containing nucleotide triphosphate hydrolases"/>
    <property type="match status" value="1"/>
</dbReference>
<dbReference type="Proteomes" id="UP000038010">
    <property type="component" value="Unassembled WGS sequence"/>
</dbReference>
<organism evidence="2 3">
    <name type="scientific">Cyphellophora attinorum</name>
    <dbReference type="NCBI Taxonomy" id="1664694"/>
    <lineage>
        <taxon>Eukaryota</taxon>
        <taxon>Fungi</taxon>
        <taxon>Dikarya</taxon>
        <taxon>Ascomycota</taxon>
        <taxon>Pezizomycotina</taxon>
        <taxon>Eurotiomycetes</taxon>
        <taxon>Chaetothyriomycetidae</taxon>
        <taxon>Chaetothyriales</taxon>
        <taxon>Cyphellophoraceae</taxon>
        <taxon>Cyphellophora</taxon>
    </lineage>
</organism>
<dbReference type="RefSeq" id="XP_018000940.1">
    <property type="nucleotide sequence ID" value="XM_018139369.1"/>
</dbReference>
<evidence type="ECO:0000256" key="1">
    <source>
        <dbReference type="SAM" id="MobiDB-lite"/>
    </source>
</evidence>
<protein>
    <submittedName>
        <fullName evidence="2">Nicotinamide riboside kinase</fullName>
    </submittedName>
</protein>